<protein>
    <submittedName>
        <fullName evidence="2">Heterokaryon incompatibility protein-domain-containing protein</fullName>
    </submittedName>
</protein>
<dbReference type="EMBL" id="JAUTDP010000003">
    <property type="protein sequence ID" value="KAK3400768.1"/>
    <property type="molecule type" value="Genomic_DNA"/>
</dbReference>
<gene>
    <name evidence="2" type="ORF">B0T20DRAFT_348722</name>
</gene>
<dbReference type="Pfam" id="PF06985">
    <property type="entry name" value="HET"/>
    <property type="match status" value="1"/>
</dbReference>
<dbReference type="InterPro" id="IPR010730">
    <property type="entry name" value="HET"/>
</dbReference>
<evidence type="ECO:0000313" key="2">
    <source>
        <dbReference type="EMBL" id="KAK3400768.1"/>
    </source>
</evidence>
<keyword evidence="3" id="KW-1185">Reference proteome</keyword>
<proteinExistence type="predicted"/>
<evidence type="ECO:0000313" key="3">
    <source>
        <dbReference type="Proteomes" id="UP001281003"/>
    </source>
</evidence>
<dbReference type="Proteomes" id="UP001281003">
    <property type="component" value="Unassembled WGS sequence"/>
</dbReference>
<name>A0AAE0PIR3_SORBR</name>
<sequence length="390" mass="44035">MVPFFASPSQPQEENDDADLSDLCQRCREIDLNLIFNRGSRPRRTISSILQTVLCLGQLDGESSCALCRFFASMRRHNPSLQPPTGPYHLRRYDMLCVSGEGWKWDYKQSFPLWAVEQGSGDEFEDHHPGYYTTPRGSIGSWILPTRSTPDPSPFLEALPVIDTSVNYPLLRRWIEGCEGHSICQKTPLDFEPTRGRKRPPIRGINCTTRRIEMIADDDTYLALSYVWGNMSLPAVNGEENNRSLPATAIRVVEDAMMVVKELGHRYLWVDQYCIDQNDEKNKEAQIGNMDQIYERAHATIVAFSGINSSCGLPGVNGSSRIQQYHFNSSKMNLIGLTPGLTAKVAKASVWTQRGWTFQEALLSRRLLIFAQDQAYFLCASGHWAEGCTP</sequence>
<dbReference type="PANTHER" id="PTHR33112:SF12">
    <property type="entry name" value="HETEROKARYON INCOMPATIBILITY DOMAIN-CONTAINING PROTEIN"/>
    <property type="match status" value="1"/>
</dbReference>
<evidence type="ECO:0000259" key="1">
    <source>
        <dbReference type="Pfam" id="PF06985"/>
    </source>
</evidence>
<feature type="domain" description="Heterokaryon incompatibility" evidence="1">
    <location>
        <begin position="221"/>
        <end position="360"/>
    </location>
</feature>
<comment type="caution">
    <text evidence="2">The sequence shown here is derived from an EMBL/GenBank/DDBJ whole genome shotgun (WGS) entry which is preliminary data.</text>
</comment>
<dbReference type="PANTHER" id="PTHR33112">
    <property type="entry name" value="DOMAIN PROTEIN, PUTATIVE-RELATED"/>
    <property type="match status" value="1"/>
</dbReference>
<feature type="non-terminal residue" evidence="2">
    <location>
        <position position="390"/>
    </location>
</feature>
<reference evidence="2" key="1">
    <citation type="journal article" date="2023" name="Mol. Phylogenet. Evol.">
        <title>Genome-scale phylogeny and comparative genomics of the fungal order Sordariales.</title>
        <authorList>
            <person name="Hensen N."/>
            <person name="Bonometti L."/>
            <person name="Westerberg I."/>
            <person name="Brannstrom I.O."/>
            <person name="Guillou S."/>
            <person name="Cros-Aarteil S."/>
            <person name="Calhoun S."/>
            <person name="Haridas S."/>
            <person name="Kuo A."/>
            <person name="Mondo S."/>
            <person name="Pangilinan J."/>
            <person name="Riley R."/>
            <person name="LaButti K."/>
            <person name="Andreopoulos B."/>
            <person name="Lipzen A."/>
            <person name="Chen C."/>
            <person name="Yan M."/>
            <person name="Daum C."/>
            <person name="Ng V."/>
            <person name="Clum A."/>
            <person name="Steindorff A."/>
            <person name="Ohm R.A."/>
            <person name="Martin F."/>
            <person name="Silar P."/>
            <person name="Natvig D.O."/>
            <person name="Lalanne C."/>
            <person name="Gautier V."/>
            <person name="Ament-Velasquez S.L."/>
            <person name="Kruys A."/>
            <person name="Hutchinson M.I."/>
            <person name="Powell A.J."/>
            <person name="Barry K."/>
            <person name="Miller A.N."/>
            <person name="Grigoriev I.V."/>
            <person name="Debuchy R."/>
            <person name="Gladieux P."/>
            <person name="Hiltunen Thoren M."/>
            <person name="Johannesson H."/>
        </authorList>
    </citation>
    <scope>NUCLEOTIDE SEQUENCE</scope>
    <source>
        <strain evidence="2">FGSC 1904</strain>
    </source>
</reference>
<reference evidence="2" key="2">
    <citation type="submission" date="2023-07" db="EMBL/GenBank/DDBJ databases">
        <authorList>
            <consortium name="Lawrence Berkeley National Laboratory"/>
            <person name="Haridas S."/>
            <person name="Hensen N."/>
            <person name="Bonometti L."/>
            <person name="Westerberg I."/>
            <person name="Brannstrom I.O."/>
            <person name="Guillou S."/>
            <person name="Cros-Aarteil S."/>
            <person name="Calhoun S."/>
            <person name="Kuo A."/>
            <person name="Mondo S."/>
            <person name="Pangilinan J."/>
            <person name="Riley R."/>
            <person name="LaButti K."/>
            <person name="Andreopoulos B."/>
            <person name="Lipzen A."/>
            <person name="Chen C."/>
            <person name="Yanf M."/>
            <person name="Daum C."/>
            <person name="Ng V."/>
            <person name="Clum A."/>
            <person name="Steindorff A."/>
            <person name="Ohm R."/>
            <person name="Martin F."/>
            <person name="Silar P."/>
            <person name="Natvig D."/>
            <person name="Lalanne C."/>
            <person name="Gautier V."/>
            <person name="Ament-velasquez S.L."/>
            <person name="Kruys A."/>
            <person name="Hutchinson M.I."/>
            <person name="Powell A.J."/>
            <person name="Barry K."/>
            <person name="Miller A.N."/>
            <person name="Grigoriev I.V."/>
            <person name="Debuchy R."/>
            <person name="Gladieux P."/>
            <person name="Thoren M.H."/>
            <person name="Johannesson H."/>
        </authorList>
    </citation>
    <scope>NUCLEOTIDE SEQUENCE</scope>
    <source>
        <strain evidence="2">FGSC 1904</strain>
    </source>
</reference>
<dbReference type="AlphaFoldDB" id="A0AAE0PIR3"/>
<accession>A0AAE0PIR3</accession>
<organism evidence="2 3">
    <name type="scientific">Sordaria brevicollis</name>
    <dbReference type="NCBI Taxonomy" id="83679"/>
    <lineage>
        <taxon>Eukaryota</taxon>
        <taxon>Fungi</taxon>
        <taxon>Dikarya</taxon>
        <taxon>Ascomycota</taxon>
        <taxon>Pezizomycotina</taxon>
        <taxon>Sordariomycetes</taxon>
        <taxon>Sordariomycetidae</taxon>
        <taxon>Sordariales</taxon>
        <taxon>Sordariaceae</taxon>
        <taxon>Sordaria</taxon>
    </lineage>
</organism>